<reference evidence="1 2" key="1">
    <citation type="submission" date="2024-01" db="EMBL/GenBank/DDBJ databases">
        <authorList>
            <person name="Deng Y."/>
            <person name="Su J."/>
        </authorList>
    </citation>
    <scope>NUCLEOTIDE SEQUENCE [LARGE SCALE GENOMIC DNA]</scope>
    <source>
        <strain evidence="1 2">CPCC 100088</strain>
    </source>
</reference>
<gene>
    <name evidence="1" type="ORF">VSX56_19510</name>
</gene>
<sequence length="77" mass="8502">MGKREDFLWIVQSIMIKHHDNITGWSNVVGDAVAASYCIPEDMTARKAASDFCSAKVEGFAEDADVPVWMANLEDPV</sequence>
<organism evidence="1 2">
    <name type="scientific">Thioclava kandeliae</name>
    <dbReference type="NCBI Taxonomy" id="3070818"/>
    <lineage>
        <taxon>Bacteria</taxon>
        <taxon>Pseudomonadati</taxon>
        <taxon>Pseudomonadota</taxon>
        <taxon>Alphaproteobacteria</taxon>
        <taxon>Rhodobacterales</taxon>
        <taxon>Paracoccaceae</taxon>
        <taxon>Thioclava</taxon>
    </lineage>
</organism>
<dbReference type="Proteomes" id="UP001438953">
    <property type="component" value="Unassembled WGS sequence"/>
</dbReference>
<evidence type="ECO:0000313" key="2">
    <source>
        <dbReference type="Proteomes" id="UP001438953"/>
    </source>
</evidence>
<dbReference type="EMBL" id="JAYWLC010000038">
    <property type="protein sequence ID" value="MER5173945.1"/>
    <property type="molecule type" value="Genomic_DNA"/>
</dbReference>
<proteinExistence type="predicted"/>
<accession>A0ABV1SMI2</accession>
<evidence type="ECO:0000313" key="1">
    <source>
        <dbReference type="EMBL" id="MER5173945.1"/>
    </source>
</evidence>
<comment type="caution">
    <text evidence="1">The sequence shown here is derived from an EMBL/GenBank/DDBJ whole genome shotgun (WGS) entry which is preliminary data.</text>
</comment>
<keyword evidence="2" id="KW-1185">Reference proteome</keyword>
<dbReference type="RefSeq" id="WP_350939237.1">
    <property type="nucleotide sequence ID" value="NZ_JAYWLC010000038.1"/>
</dbReference>
<protein>
    <submittedName>
        <fullName evidence="1">Uncharacterized protein</fullName>
    </submittedName>
</protein>
<reference evidence="1 2" key="2">
    <citation type="submission" date="2024-06" db="EMBL/GenBank/DDBJ databases">
        <title>Thioclava kandeliae sp. nov. from a rhizosphere soil sample of Kandelia candel in a mangrove.</title>
        <authorList>
            <person name="Mu T."/>
        </authorList>
    </citation>
    <scope>NUCLEOTIDE SEQUENCE [LARGE SCALE GENOMIC DNA]</scope>
    <source>
        <strain evidence="1 2">CPCC 100088</strain>
    </source>
</reference>
<name>A0ABV1SMI2_9RHOB</name>